<protein>
    <submittedName>
        <fullName evidence="1">Unannotated protein</fullName>
    </submittedName>
</protein>
<dbReference type="InterPro" id="IPR024079">
    <property type="entry name" value="MetalloPept_cat_dom_sf"/>
</dbReference>
<reference evidence="1" key="1">
    <citation type="submission" date="2020-05" db="EMBL/GenBank/DDBJ databases">
        <authorList>
            <person name="Chiriac C."/>
            <person name="Salcher M."/>
            <person name="Ghai R."/>
            <person name="Kavagutti S V."/>
        </authorList>
    </citation>
    <scope>NUCLEOTIDE SEQUENCE</scope>
</reference>
<evidence type="ECO:0000313" key="1">
    <source>
        <dbReference type="EMBL" id="CAB4647642.1"/>
    </source>
</evidence>
<dbReference type="PANTHER" id="PTHR41775:SF1">
    <property type="entry name" value="PEPTIDASE M6-LIKE DOMAIN-CONTAINING PROTEIN"/>
    <property type="match status" value="1"/>
</dbReference>
<dbReference type="EMBL" id="CAEZWF010000016">
    <property type="protein sequence ID" value="CAB4653219.1"/>
    <property type="molecule type" value="Genomic_DNA"/>
</dbReference>
<sequence length="440" mass="48645">MKRWVTPVLIVCLALSVNFPTANATVKQGTLCKKAGQVSTVLGIKYTCSKTGTKLVWKKGSKPTSTAAAISETDLSKYSQVDTCRLRTTLRDPNHVGFPRTFAKIPSIGNHKAIALFVEFNDLPSEKLQMDEWRNNQIPTFEKFVKEMSYGKLTYKVDMYEKFLKINKSVLSYNLDTAHGTPMKPNANFYGLVIDAINAADPFVDFSQYEFVNVVTASTTKIGFEGATSLPGTVLDGKPIYNASFGPIREYVNDSTKKIWLLHEVGHMFGLMHPANTSPMASPDGYPVWDAMINGRSGQPEFLSWHRFILDWFSDSQVRCIDSANSGEYVVKISSLSSNNAQTKMLTIKLSETKSLVVESRRSSSLATLASNLEGVLAYTVDQTVKDYQGAFKFIYDKPLQASGGLYATMKAGSVVSVGKVNLTVLRNDKDGDYVKVTIQ</sequence>
<dbReference type="SUPFAM" id="SSF55486">
    <property type="entry name" value="Metalloproteases ('zincins'), catalytic domain"/>
    <property type="match status" value="1"/>
</dbReference>
<accession>A0A6J6KDU0</accession>
<dbReference type="EMBL" id="CAEZVW010000071">
    <property type="protein sequence ID" value="CAB4647642.1"/>
    <property type="molecule type" value="Genomic_DNA"/>
</dbReference>
<organism evidence="1">
    <name type="scientific">freshwater metagenome</name>
    <dbReference type="NCBI Taxonomy" id="449393"/>
    <lineage>
        <taxon>unclassified sequences</taxon>
        <taxon>metagenomes</taxon>
        <taxon>ecological metagenomes</taxon>
    </lineage>
</organism>
<evidence type="ECO:0000313" key="3">
    <source>
        <dbReference type="EMBL" id="CAB4653219.1"/>
    </source>
</evidence>
<dbReference type="PANTHER" id="PTHR41775">
    <property type="entry name" value="SECRETED PROTEIN-RELATED"/>
    <property type="match status" value="1"/>
</dbReference>
<name>A0A6J6KDU0_9ZZZZ</name>
<dbReference type="Gene3D" id="3.40.390.10">
    <property type="entry name" value="Collagenase (Catalytic Domain)"/>
    <property type="match status" value="1"/>
</dbReference>
<dbReference type="GO" id="GO:0008237">
    <property type="term" value="F:metallopeptidase activity"/>
    <property type="evidence" value="ECO:0007669"/>
    <property type="project" value="InterPro"/>
</dbReference>
<gene>
    <name evidence="1" type="ORF">UFOPK2157_01056</name>
    <name evidence="3" type="ORF">UFOPK2228_00722</name>
    <name evidence="2" type="ORF">UFOPK2245_00571</name>
</gene>
<proteinExistence type="predicted"/>
<dbReference type="EMBL" id="CAEZWK010000009">
    <property type="protein sequence ID" value="CAB4651097.1"/>
    <property type="molecule type" value="Genomic_DNA"/>
</dbReference>
<dbReference type="AlphaFoldDB" id="A0A6J6KDU0"/>
<evidence type="ECO:0000313" key="2">
    <source>
        <dbReference type="EMBL" id="CAB4651097.1"/>
    </source>
</evidence>